<feature type="compositionally biased region" description="Polar residues" evidence="1">
    <location>
        <begin position="791"/>
        <end position="802"/>
    </location>
</feature>
<dbReference type="InterPro" id="IPR012334">
    <property type="entry name" value="Pectin_lyas_fold"/>
</dbReference>
<gene>
    <name evidence="4" type="ORF">RJ40_07935</name>
</gene>
<feature type="transmembrane region" description="Helical" evidence="2">
    <location>
        <begin position="805"/>
        <end position="824"/>
    </location>
</feature>
<protein>
    <submittedName>
        <fullName evidence="4">PKD domain-containing protein</fullName>
    </submittedName>
</protein>
<dbReference type="SUPFAM" id="SSF51126">
    <property type="entry name" value="Pectin lyase-like"/>
    <property type="match status" value="1"/>
</dbReference>
<evidence type="ECO:0000256" key="2">
    <source>
        <dbReference type="SAM" id="Phobius"/>
    </source>
</evidence>
<dbReference type="PROSITE" id="PS50093">
    <property type="entry name" value="PKD"/>
    <property type="match status" value="4"/>
</dbReference>
<dbReference type="SUPFAM" id="SSF49299">
    <property type="entry name" value="PKD domain"/>
    <property type="match status" value="4"/>
</dbReference>
<dbReference type="Pfam" id="PF18911">
    <property type="entry name" value="PKD_4"/>
    <property type="match status" value="4"/>
</dbReference>
<dbReference type="Gene3D" id="2.160.20.10">
    <property type="entry name" value="Single-stranded right-handed beta-helix, Pectin lyase-like"/>
    <property type="match status" value="1"/>
</dbReference>
<proteinExistence type="predicted"/>
<dbReference type="PANTHER" id="PTHR36842:SF1">
    <property type="entry name" value="PROTEIN TOLB"/>
    <property type="match status" value="1"/>
</dbReference>
<keyword evidence="2" id="KW-0812">Transmembrane</keyword>
<feature type="compositionally biased region" description="Acidic residues" evidence="1">
    <location>
        <begin position="765"/>
        <end position="777"/>
    </location>
</feature>
<dbReference type="NCBIfam" id="TIGR03804">
    <property type="entry name" value="para_beta_helix"/>
    <property type="match status" value="1"/>
</dbReference>
<dbReference type="NCBIfam" id="TIGR04213">
    <property type="entry name" value="PGF_pre_PGF"/>
    <property type="match status" value="1"/>
</dbReference>
<sequence>MMSMIIQRRWLHLVASLVMVLCCCAGSAAAAEPVNITGPIEITEPGIYCLNNSFFGPYEGTFITIKADNVVLDGHGWMIKSNGSSPAGTGILVDRAENVTIACIHLNNFEEGCVVKEGSAVTLWGVNPFNCGSLGIKLEGSSECTVDSCRITDNKGTGLEISGGNLNLITNNYFKNTKNVGFSGAINTNFWNRTNTSKTNILGGSFIGGNVWTTPDGDGWSDTHADGNDDGFCDESYTLNNVNVDFLPLSLDQPAPSPLEVAFEADVTSGEAPLIVQFADRSTGNPLEWEWDFGDGNISTEQNPVHVYETAGTYDVTLTIIRGEGTETETYPAYIEVEEPAPPTIKANFTTEITAGEAPFRVQFNDTSTGDPTTWTWDFGDGGNSSLEDPIHYYQKPGVYNVSLTVSDGTTSDTLLKADYIDVAPSTLPLAANFTANETSGAAPFVVEYLDLSVGNPTGWEWDFGDGESSELRNPVHAYQETGTYNVTLTVSNSTTNSTLAREDYVVVGGPVPGPLAANFTVDVTSGRTPLTVHFKDASTGNATAWKWSFGDGAATSSLQNPTYVYKKAGTYTVSLTVSDGATNDTLTRTGYIKVTTASSPRSSSGGGGGRSNVVVSGDLKSGDSKVFRFSGLGVSQIEITAADQIDGIRVSLEKISRGPEGLDSPVYQYLLANMTYAEGDTLDEIVFFFDLPRSWLEKQNLGVGDLVLWRYHNGAWRPLWTELVKETETKVYYRAVTPGFSYFAIAAGEGMTVIPEKTAPEVGADAEETPTSEEPVETTVTETVSSEPSGNATETGTTPQPSSLGLVAVLAALVGVVFVVLMVRRR</sequence>
<name>A0A8A3S6E5_9EURY</name>
<evidence type="ECO:0000313" key="4">
    <source>
        <dbReference type="EMBL" id="QSZ67439.1"/>
    </source>
</evidence>
<organism evidence="4 5">
    <name type="scientific">Methanofollis aquaemaris</name>
    <dbReference type="NCBI Taxonomy" id="126734"/>
    <lineage>
        <taxon>Archaea</taxon>
        <taxon>Methanobacteriati</taxon>
        <taxon>Methanobacteriota</taxon>
        <taxon>Stenosarchaea group</taxon>
        <taxon>Methanomicrobia</taxon>
        <taxon>Methanomicrobiales</taxon>
        <taxon>Methanomicrobiaceae</taxon>
        <taxon>Methanofollis</taxon>
    </lineage>
</organism>
<dbReference type="InterPro" id="IPR000601">
    <property type="entry name" value="PKD_dom"/>
</dbReference>
<dbReference type="FunFam" id="2.60.40.10:FF:000270">
    <property type="entry name" value="Cell surface protein"/>
    <property type="match status" value="4"/>
</dbReference>
<dbReference type="InterPro" id="IPR026453">
    <property type="entry name" value="PGF_pre_PGF"/>
</dbReference>
<feature type="domain" description="PKD" evidence="3">
    <location>
        <begin position="345"/>
        <end position="408"/>
    </location>
</feature>
<feature type="region of interest" description="Disordered" evidence="1">
    <location>
        <begin position="762"/>
        <end position="802"/>
    </location>
</feature>
<dbReference type="KEGG" id="maqe:RJ40_07935"/>
<keyword evidence="2" id="KW-0472">Membrane</keyword>
<dbReference type="Proteomes" id="UP001042704">
    <property type="component" value="Chromosome"/>
</dbReference>
<dbReference type="InterPro" id="IPR007742">
    <property type="entry name" value="NosD_dom"/>
</dbReference>
<feature type="domain" description="PKD" evidence="3">
    <location>
        <begin position="516"/>
        <end position="600"/>
    </location>
</feature>
<dbReference type="InterPro" id="IPR035986">
    <property type="entry name" value="PKD_dom_sf"/>
</dbReference>
<feature type="compositionally biased region" description="Low complexity" evidence="1">
    <location>
        <begin position="778"/>
        <end position="790"/>
    </location>
</feature>
<dbReference type="CDD" id="cd00146">
    <property type="entry name" value="PKD"/>
    <property type="match status" value="4"/>
</dbReference>
<feature type="domain" description="PKD" evidence="3">
    <location>
        <begin position="259"/>
        <end position="338"/>
    </location>
</feature>
<dbReference type="Pfam" id="PF05048">
    <property type="entry name" value="NosD"/>
    <property type="match status" value="1"/>
</dbReference>
<dbReference type="InterPro" id="IPR011050">
    <property type="entry name" value="Pectin_lyase_fold/virulence"/>
</dbReference>
<dbReference type="SMART" id="SM00089">
    <property type="entry name" value="PKD"/>
    <property type="match status" value="4"/>
</dbReference>
<evidence type="ECO:0000256" key="1">
    <source>
        <dbReference type="SAM" id="MobiDB-lite"/>
    </source>
</evidence>
<dbReference type="InterPro" id="IPR013783">
    <property type="entry name" value="Ig-like_fold"/>
</dbReference>
<keyword evidence="5" id="KW-1185">Reference proteome</keyword>
<dbReference type="InterPro" id="IPR022409">
    <property type="entry name" value="PKD/Chitinase_dom"/>
</dbReference>
<accession>A0A8A3S6E5</accession>
<dbReference type="AlphaFoldDB" id="A0A8A3S6E5"/>
<reference evidence="4" key="1">
    <citation type="journal article" date="2001" name="Int. J. Syst. Evol. Microbiol.">
        <title>Methanofollis aquaemaris sp. nov., a methanogen isolated from an aquaculture fish pond.</title>
        <authorList>
            <person name="Lai M.C."/>
            <person name="Chen S.C."/>
        </authorList>
    </citation>
    <scope>NUCLEOTIDE SEQUENCE</scope>
    <source>
        <strain evidence="4">N2F9704</strain>
    </source>
</reference>
<dbReference type="EMBL" id="CP036172">
    <property type="protein sequence ID" value="QSZ67439.1"/>
    <property type="molecule type" value="Genomic_DNA"/>
</dbReference>
<keyword evidence="2" id="KW-1133">Transmembrane helix</keyword>
<dbReference type="Gene3D" id="2.60.40.10">
    <property type="entry name" value="Immunoglobulins"/>
    <property type="match status" value="4"/>
</dbReference>
<evidence type="ECO:0000313" key="5">
    <source>
        <dbReference type="Proteomes" id="UP001042704"/>
    </source>
</evidence>
<evidence type="ECO:0000259" key="3">
    <source>
        <dbReference type="PROSITE" id="PS50093"/>
    </source>
</evidence>
<feature type="domain" description="PKD" evidence="3">
    <location>
        <begin position="430"/>
        <end position="508"/>
    </location>
</feature>
<dbReference type="InterPro" id="IPR022441">
    <property type="entry name" value="Para_beta_helix_rpt-2"/>
</dbReference>
<reference evidence="4" key="2">
    <citation type="submission" date="2019-02" db="EMBL/GenBank/DDBJ databases">
        <authorList>
            <person name="Chen S.-C."/>
            <person name="Chien H.-H."/>
            <person name="Lai M.-C."/>
        </authorList>
    </citation>
    <scope>NUCLEOTIDE SEQUENCE</scope>
    <source>
        <strain evidence="4">N2F9704</strain>
    </source>
</reference>
<dbReference type="PANTHER" id="PTHR36842">
    <property type="entry name" value="PROTEIN TOLB HOMOLOG"/>
    <property type="match status" value="1"/>
</dbReference>